<evidence type="ECO:0000256" key="1">
    <source>
        <dbReference type="SAM" id="MobiDB-lite"/>
    </source>
</evidence>
<proteinExistence type="predicted"/>
<keyword evidence="3" id="KW-1185">Reference proteome</keyword>
<evidence type="ECO:0000313" key="2">
    <source>
        <dbReference type="EMBL" id="MBB5957594.1"/>
    </source>
</evidence>
<feature type="region of interest" description="Disordered" evidence="1">
    <location>
        <begin position="1"/>
        <end position="50"/>
    </location>
</feature>
<dbReference type="RefSeq" id="WP_184692804.1">
    <property type="nucleotide sequence ID" value="NZ_JACHJN010000006.1"/>
</dbReference>
<comment type="caution">
    <text evidence="2">The sequence shown here is derived from an EMBL/GenBank/DDBJ whole genome shotgun (WGS) entry which is preliminary data.</text>
</comment>
<reference evidence="2 3" key="1">
    <citation type="submission" date="2020-08" db="EMBL/GenBank/DDBJ databases">
        <title>Genomic Encyclopedia of Type Strains, Phase III (KMG-III): the genomes of soil and plant-associated and newly described type strains.</title>
        <authorList>
            <person name="Whitman W."/>
        </authorList>
    </citation>
    <scope>NUCLEOTIDE SEQUENCE [LARGE SCALE GENOMIC DNA]</scope>
    <source>
        <strain evidence="2 3">CECT 8640</strain>
    </source>
</reference>
<dbReference type="AlphaFoldDB" id="A0A841CMK0"/>
<gene>
    <name evidence="2" type="ORF">FHS29_004189</name>
</gene>
<name>A0A841CMK0_9PSEU</name>
<organism evidence="2 3">
    <name type="scientific">Saccharothrix tamanrassetensis</name>
    <dbReference type="NCBI Taxonomy" id="1051531"/>
    <lineage>
        <taxon>Bacteria</taxon>
        <taxon>Bacillati</taxon>
        <taxon>Actinomycetota</taxon>
        <taxon>Actinomycetes</taxon>
        <taxon>Pseudonocardiales</taxon>
        <taxon>Pseudonocardiaceae</taxon>
        <taxon>Saccharothrix</taxon>
    </lineage>
</organism>
<evidence type="ECO:0000313" key="3">
    <source>
        <dbReference type="Proteomes" id="UP000547510"/>
    </source>
</evidence>
<accession>A0A841CMK0</accession>
<protein>
    <submittedName>
        <fullName evidence="2">Uncharacterized protein</fullName>
    </submittedName>
</protein>
<sequence>MDEFDGKPHSSSMTAAAERYEQAGHRALAALDDATDRGGPSWTREELYER</sequence>
<dbReference type="Proteomes" id="UP000547510">
    <property type="component" value="Unassembled WGS sequence"/>
</dbReference>
<dbReference type="EMBL" id="JACHJN010000006">
    <property type="protein sequence ID" value="MBB5957594.1"/>
    <property type="molecule type" value="Genomic_DNA"/>
</dbReference>